<organism evidence="1 2">
    <name type="scientific">Pistacia atlantica</name>
    <dbReference type="NCBI Taxonomy" id="434234"/>
    <lineage>
        <taxon>Eukaryota</taxon>
        <taxon>Viridiplantae</taxon>
        <taxon>Streptophyta</taxon>
        <taxon>Embryophyta</taxon>
        <taxon>Tracheophyta</taxon>
        <taxon>Spermatophyta</taxon>
        <taxon>Magnoliopsida</taxon>
        <taxon>eudicotyledons</taxon>
        <taxon>Gunneridae</taxon>
        <taxon>Pentapetalae</taxon>
        <taxon>rosids</taxon>
        <taxon>malvids</taxon>
        <taxon>Sapindales</taxon>
        <taxon>Anacardiaceae</taxon>
        <taxon>Pistacia</taxon>
    </lineage>
</organism>
<dbReference type="Proteomes" id="UP001164250">
    <property type="component" value="Chromosome 15"/>
</dbReference>
<keyword evidence="2" id="KW-1185">Reference proteome</keyword>
<evidence type="ECO:0000313" key="1">
    <source>
        <dbReference type="EMBL" id="KAJ0075821.1"/>
    </source>
</evidence>
<proteinExistence type="predicted"/>
<comment type="caution">
    <text evidence="1">The sequence shown here is derived from an EMBL/GenBank/DDBJ whole genome shotgun (WGS) entry which is preliminary data.</text>
</comment>
<evidence type="ECO:0000313" key="2">
    <source>
        <dbReference type="Proteomes" id="UP001164250"/>
    </source>
</evidence>
<accession>A0ACC0ZRW4</accession>
<reference evidence="2" key="1">
    <citation type="journal article" date="2023" name="G3 (Bethesda)">
        <title>Genome assembly and association tests identify interacting loci associated with vigor, precocity, and sex in interspecific pistachio rootstocks.</title>
        <authorList>
            <person name="Palmer W."/>
            <person name="Jacygrad E."/>
            <person name="Sagayaradj S."/>
            <person name="Cavanaugh K."/>
            <person name="Han R."/>
            <person name="Bertier L."/>
            <person name="Beede B."/>
            <person name="Kafkas S."/>
            <person name="Golino D."/>
            <person name="Preece J."/>
            <person name="Michelmore R."/>
        </authorList>
    </citation>
    <scope>NUCLEOTIDE SEQUENCE [LARGE SCALE GENOMIC DNA]</scope>
</reference>
<name>A0ACC0ZRW4_9ROSI</name>
<gene>
    <name evidence="1" type="ORF">Patl1_34227</name>
</gene>
<dbReference type="EMBL" id="CM047910">
    <property type="protein sequence ID" value="KAJ0075821.1"/>
    <property type="molecule type" value="Genomic_DNA"/>
</dbReference>
<sequence length="112" mass="13049">MTHCTERKQENSTINLHGLELRVRLVIVLQSMVLVNPQNQSCYLQEYPVIQPAQWIKSIFIFSSRRIRTQLQCILNSFCINKKHSSAPSLFCSIKQDALVRSLWNMHIHLQG</sequence>
<protein>
    <submittedName>
        <fullName evidence="1">Uncharacterized protein</fullName>
    </submittedName>
</protein>